<comment type="caution">
    <text evidence="1">The sequence shown here is derived from an EMBL/GenBank/DDBJ whole genome shotgun (WGS) entry which is preliminary data.</text>
</comment>
<accession>A0AAV4SJI6</accession>
<proteinExistence type="predicted"/>
<dbReference type="AlphaFoldDB" id="A0AAV4SJI6"/>
<organism evidence="1 2">
    <name type="scientific">Caerostris darwini</name>
    <dbReference type="NCBI Taxonomy" id="1538125"/>
    <lineage>
        <taxon>Eukaryota</taxon>
        <taxon>Metazoa</taxon>
        <taxon>Ecdysozoa</taxon>
        <taxon>Arthropoda</taxon>
        <taxon>Chelicerata</taxon>
        <taxon>Arachnida</taxon>
        <taxon>Araneae</taxon>
        <taxon>Araneomorphae</taxon>
        <taxon>Entelegynae</taxon>
        <taxon>Araneoidea</taxon>
        <taxon>Araneidae</taxon>
        <taxon>Caerostris</taxon>
    </lineage>
</organism>
<sequence>MPEIKSQKWKTTSLISEGETQRLGRSCGIKMGVAEPRDKSHLNRKQLPEMGESFHLRYFLETLETLTQRQNFYQDMIWSSEIRDSGR</sequence>
<keyword evidence="2" id="KW-1185">Reference proteome</keyword>
<evidence type="ECO:0000313" key="2">
    <source>
        <dbReference type="Proteomes" id="UP001054837"/>
    </source>
</evidence>
<gene>
    <name evidence="1" type="ORF">CDAR_519461</name>
</gene>
<evidence type="ECO:0000313" key="1">
    <source>
        <dbReference type="EMBL" id="GIY32996.1"/>
    </source>
</evidence>
<reference evidence="1 2" key="1">
    <citation type="submission" date="2021-06" db="EMBL/GenBank/DDBJ databases">
        <title>Caerostris darwini draft genome.</title>
        <authorList>
            <person name="Kono N."/>
            <person name="Arakawa K."/>
        </authorList>
    </citation>
    <scope>NUCLEOTIDE SEQUENCE [LARGE SCALE GENOMIC DNA]</scope>
</reference>
<dbReference type="Proteomes" id="UP001054837">
    <property type="component" value="Unassembled WGS sequence"/>
</dbReference>
<protein>
    <submittedName>
        <fullName evidence="1">Uncharacterized protein</fullName>
    </submittedName>
</protein>
<name>A0AAV4SJI6_9ARAC</name>
<dbReference type="EMBL" id="BPLQ01007885">
    <property type="protein sequence ID" value="GIY32996.1"/>
    <property type="molecule type" value="Genomic_DNA"/>
</dbReference>